<comment type="caution">
    <text evidence="2">The sequence shown here is derived from an EMBL/GenBank/DDBJ whole genome shotgun (WGS) entry which is preliminary data.</text>
</comment>
<dbReference type="EMBL" id="JACAZI010000006">
    <property type="protein sequence ID" value="KAF7358141.1"/>
    <property type="molecule type" value="Genomic_DNA"/>
</dbReference>
<evidence type="ECO:0000313" key="3">
    <source>
        <dbReference type="Proteomes" id="UP000620124"/>
    </source>
</evidence>
<proteinExistence type="predicted"/>
<dbReference type="Pfam" id="PF20152">
    <property type="entry name" value="DUF6534"/>
    <property type="match status" value="1"/>
</dbReference>
<dbReference type="Proteomes" id="UP000620124">
    <property type="component" value="Unassembled WGS sequence"/>
</dbReference>
<organism evidence="2 3">
    <name type="scientific">Mycena venus</name>
    <dbReference type="NCBI Taxonomy" id="2733690"/>
    <lineage>
        <taxon>Eukaryota</taxon>
        <taxon>Fungi</taxon>
        <taxon>Dikarya</taxon>
        <taxon>Basidiomycota</taxon>
        <taxon>Agaricomycotina</taxon>
        <taxon>Agaricomycetes</taxon>
        <taxon>Agaricomycetidae</taxon>
        <taxon>Agaricales</taxon>
        <taxon>Marasmiineae</taxon>
        <taxon>Mycenaceae</taxon>
        <taxon>Mycena</taxon>
    </lineage>
</organism>
<protein>
    <recommendedName>
        <fullName evidence="1">DUF6534 domain-containing protein</fullName>
    </recommendedName>
</protein>
<gene>
    <name evidence="2" type="ORF">MVEN_00862200</name>
</gene>
<evidence type="ECO:0000313" key="2">
    <source>
        <dbReference type="EMBL" id="KAF7358141.1"/>
    </source>
</evidence>
<evidence type="ECO:0000259" key="1">
    <source>
        <dbReference type="Pfam" id="PF20152"/>
    </source>
</evidence>
<sequence>MSAMESRVSSELAELLVLRPIIEANLALQCAVDMIIAVRVCMIFSESKTSIASTDRVLNTLIRNAVQSGSFTAAFAFGAMLSCRFSPGTYMLALFSVPIGRIYTHASGKCEIAMGIYRDPERYHRHQSKRSSMIKRWEGGPSLYRPP</sequence>
<name>A0A8H6YG82_9AGAR</name>
<dbReference type="AlphaFoldDB" id="A0A8H6YG82"/>
<feature type="domain" description="DUF6534" evidence="1">
    <location>
        <begin position="30"/>
        <end position="105"/>
    </location>
</feature>
<reference evidence="2" key="1">
    <citation type="submission" date="2020-05" db="EMBL/GenBank/DDBJ databases">
        <title>Mycena genomes resolve the evolution of fungal bioluminescence.</title>
        <authorList>
            <person name="Tsai I.J."/>
        </authorList>
    </citation>
    <scope>NUCLEOTIDE SEQUENCE</scope>
    <source>
        <strain evidence="2">CCC161011</strain>
    </source>
</reference>
<dbReference type="InterPro" id="IPR045339">
    <property type="entry name" value="DUF6534"/>
</dbReference>
<accession>A0A8H6YG82</accession>
<keyword evidence="3" id="KW-1185">Reference proteome</keyword>
<dbReference type="OrthoDB" id="2562493at2759"/>